<dbReference type="InterPro" id="IPR029058">
    <property type="entry name" value="AB_hydrolase_fold"/>
</dbReference>
<evidence type="ECO:0000313" key="1">
    <source>
        <dbReference type="EMBL" id="TLD79027.1"/>
    </source>
</evidence>
<accession>A0A4U8S0B4</accession>
<dbReference type="OrthoDB" id="5326915at2"/>
<protein>
    <recommendedName>
        <fullName evidence="3">DUF2974 domain-containing protein</fullName>
    </recommendedName>
</protein>
<proteinExistence type="predicted"/>
<sequence length="271" mass="30242">MLVADALLATIGMALTQAIALEWLSKRIFRSIIAHHKLLISKTNNHAYNTDVKSLQNDYKSYKSIEEYFLSNNIRVTSTGHSLGGHLAQVFVTGYPLAIKELYTYNAPGLGGIIAYAVVVLLRVVRIVWKIIVALVKSIAKLFNPNGFTRKVLDKSLKASGYDGNTDNIVRFVEANKDAEIFGELGNNLKKAQKGSNLDIEIHHLESIRATMRNDASLGNVWQQFYEPTTSIISDLGIKLGITLDDKLDYRNTEAQHLVNVDIMFQYKLAS</sequence>
<name>A0A4U8S0B4_9HELI</name>
<comment type="caution">
    <text evidence="1">The sequence shown here is derived from an EMBL/GenBank/DDBJ whole genome shotgun (WGS) entry which is preliminary data.</text>
</comment>
<dbReference type="SUPFAM" id="SSF53474">
    <property type="entry name" value="alpha/beta-Hydrolases"/>
    <property type="match status" value="2"/>
</dbReference>
<dbReference type="AlphaFoldDB" id="A0A4U8S0B4"/>
<evidence type="ECO:0008006" key="3">
    <source>
        <dbReference type="Google" id="ProtNLM"/>
    </source>
</evidence>
<dbReference type="RefSeq" id="WP_034347774.1">
    <property type="nucleotide sequence ID" value="NZ_FZNG01000047.1"/>
</dbReference>
<gene>
    <name evidence="1" type="ORF">LS81_010850</name>
</gene>
<dbReference type="EMBL" id="JRPL02000079">
    <property type="protein sequence ID" value="TLD79027.1"/>
    <property type="molecule type" value="Genomic_DNA"/>
</dbReference>
<organism evidence="1 2">
    <name type="scientific">Helicobacter trogontum</name>
    <dbReference type="NCBI Taxonomy" id="50960"/>
    <lineage>
        <taxon>Bacteria</taxon>
        <taxon>Pseudomonadati</taxon>
        <taxon>Campylobacterota</taxon>
        <taxon>Epsilonproteobacteria</taxon>
        <taxon>Campylobacterales</taxon>
        <taxon>Helicobacteraceae</taxon>
        <taxon>Helicobacter</taxon>
    </lineage>
</organism>
<dbReference type="Proteomes" id="UP000029878">
    <property type="component" value="Unassembled WGS sequence"/>
</dbReference>
<reference evidence="1 2" key="1">
    <citation type="journal article" date="2014" name="Genome Announc.">
        <title>Draft genome sequences of eight enterohepatic helicobacter species isolated from both laboratory and wild rodents.</title>
        <authorList>
            <person name="Sheh A."/>
            <person name="Shen Z."/>
            <person name="Fox J.G."/>
        </authorList>
    </citation>
    <scope>NUCLEOTIDE SEQUENCE [LARGE SCALE GENOMIC DNA]</scope>
    <source>
        <strain evidence="1 2">ATCC 700114</strain>
    </source>
</reference>
<evidence type="ECO:0000313" key="2">
    <source>
        <dbReference type="Proteomes" id="UP000029878"/>
    </source>
</evidence>